<evidence type="ECO:0000313" key="3">
    <source>
        <dbReference type="EMBL" id="KAE9970300.1"/>
    </source>
</evidence>
<evidence type="ECO:0008006" key="5">
    <source>
        <dbReference type="Google" id="ProtNLM"/>
    </source>
</evidence>
<name>A0A8H3YR05_VENIN</name>
<evidence type="ECO:0000313" key="4">
    <source>
        <dbReference type="Proteomes" id="UP000433883"/>
    </source>
</evidence>
<accession>A0A8H3YR05</accession>
<sequence length="1137" mass="123545">MSNRDRYVQRQPVQSFDQESEFTVNVTVTKKASTRTKVTDPTARVENWYSTSPPRYDDIDLDGRTSPERTEKGASQREWDNVASRIAARTAGAEDTTNRLGGDRSKRVEKTTTRKPTAGLSIDTGVIKHKGDSPLQVPLQGSRKQSGKYEQLADKPQVKDSEQNQQTHIQSSTQEPAYSKNQPMDLGITLESNFSPETPTILITPALENRNSHLPGFRGASSIYSRAPLAPSHSVSNPSIPAFSSDLPYLLSRPQPVAAPAPIYSKNNGRARQQSRESDASAFQEDVYGRKMGRHISAATLFEEDQTPLTAGIANIDASGYLTIETTIPTPRRSRGWWDVIRTPFELSRSFSKFCSPTDGSRTPDVPKMPTDSFVAGRLHEKGLPVEISDYLTRSQSHPDVPEQHKKQSLTQGLDLRHSKSAGSLKLGIRATHNSQALRRLESNEQLPRIIAEPMPMMKSHFSQDTEYTTFSPSAFSPNDREVPLVLGFNPASAVERPKHPFKSDSKGDVGTQSKLVAPPIGQTISSPHQDSPQSASITFSPVGQIAGVGTVLSAKAIVNGPNNPGEIQGGLSRGLQSSSLATTSTRSSFTAQIVKQTPPMPYAPVYFAPPPVATTREPSPSRRRNMYDSSPQYPQGRFSDSTMATEKPKKQRKRKVESRMQYFTICGSKKKDKKSEDRGNDGKKTKKSKRKMWCCCCCCFVFLILVVVAVVVAVLLSRKKHPSSTSTLPSTSTSTFLNVTNFPPIPTGALTIARPNLRTSVSGCVSPQAMWSCAVPKEQQEGILPNDPDQPNFAVTINYDNSSSTSKVKARNAGSGASVARLWARSLLLARDSFTSVAFPPSPAAPLLEEQAFLGNTTDDTVSPFEGEKTPFFMSFRVPTPASNSNAKRGAASGTSTLVKDPSATTSGINIPTLTTAIPIPNINPDGTAQSANLLPFPAYQPLRLYNRGRPDEHYGFYTYFDRNIFLKSIKIANNSQSYSQVPADSNGGSTFAGANVRCTWRDTRFKVQIWTNKGTSATLLPTAATASKKSDNKAAESDTFSRPGSFPYPITVSLDRHGGGLTTKMLFCYALDVGGHIDVNSRQFQREDRAFGGTLVNAAKGPFTSVNVTLAEGGPGGLDGGSGGCGCEWANWLAT</sequence>
<comment type="caution">
    <text evidence="3">The sequence shown here is derived from an EMBL/GenBank/DDBJ whole genome shotgun (WGS) entry which is preliminary data.</text>
</comment>
<keyword evidence="2" id="KW-0812">Transmembrane</keyword>
<feature type="compositionally biased region" description="Basic and acidic residues" evidence="1">
    <location>
        <begin position="55"/>
        <end position="80"/>
    </location>
</feature>
<feature type="region of interest" description="Disordered" evidence="1">
    <location>
        <begin position="884"/>
        <end position="905"/>
    </location>
</feature>
<dbReference type="EMBL" id="WNWQ01000333">
    <property type="protein sequence ID" value="KAE9970300.1"/>
    <property type="molecule type" value="Genomic_DNA"/>
</dbReference>
<feature type="region of interest" description="Disordered" evidence="1">
    <location>
        <begin position="33"/>
        <end position="181"/>
    </location>
</feature>
<proteinExistence type="predicted"/>
<feature type="region of interest" description="Disordered" evidence="1">
    <location>
        <begin position="394"/>
        <end position="417"/>
    </location>
</feature>
<gene>
    <name evidence="3" type="ORF">BLS_004976</name>
</gene>
<reference evidence="3 4" key="1">
    <citation type="submission" date="2019-11" db="EMBL/GenBank/DDBJ databases">
        <title>Venturia inaequalis Genome Resource.</title>
        <authorList>
            <person name="Lichtner F.J."/>
        </authorList>
    </citation>
    <scope>NUCLEOTIDE SEQUENCE [LARGE SCALE GENOMIC DNA]</scope>
    <source>
        <strain evidence="3">Bline_iso_100314</strain>
    </source>
</reference>
<dbReference type="AlphaFoldDB" id="A0A8H3YR05"/>
<feature type="compositionally biased region" description="Polar residues" evidence="1">
    <location>
        <begin position="628"/>
        <end position="645"/>
    </location>
</feature>
<evidence type="ECO:0000256" key="2">
    <source>
        <dbReference type="SAM" id="Phobius"/>
    </source>
</evidence>
<feature type="compositionally biased region" description="Basic and acidic residues" evidence="1">
    <location>
        <begin position="101"/>
        <end position="112"/>
    </location>
</feature>
<protein>
    <recommendedName>
        <fullName evidence="5">Glycoprotease family protein</fullName>
    </recommendedName>
</protein>
<keyword evidence="2" id="KW-1133">Transmembrane helix</keyword>
<feature type="compositionally biased region" description="Polar residues" evidence="1">
    <location>
        <begin position="163"/>
        <end position="181"/>
    </location>
</feature>
<feature type="compositionally biased region" description="Basic and acidic residues" evidence="1">
    <location>
        <begin position="151"/>
        <end position="162"/>
    </location>
</feature>
<evidence type="ECO:0000256" key="1">
    <source>
        <dbReference type="SAM" id="MobiDB-lite"/>
    </source>
</evidence>
<feature type="region of interest" description="Disordered" evidence="1">
    <location>
        <begin position="606"/>
        <end position="658"/>
    </location>
</feature>
<keyword evidence="2" id="KW-0472">Membrane</keyword>
<dbReference type="Proteomes" id="UP000433883">
    <property type="component" value="Unassembled WGS sequence"/>
</dbReference>
<feature type="transmembrane region" description="Helical" evidence="2">
    <location>
        <begin position="693"/>
        <end position="717"/>
    </location>
</feature>
<feature type="region of interest" description="Disordered" evidence="1">
    <location>
        <begin position="260"/>
        <end position="282"/>
    </location>
</feature>
<organism evidence="3 4">
    <name type="scientific">Venturia inaequalis</name>
    <name type="common">Apple scab fungus</name>
    <dbReference type="NCBI Taxonomy" id="5025"/>
    <lineage>
        <taxon>Eukaryota</taxon>
        <taxon>Fungi</taxon>
        <taxon>Dikarya</taxon>
        <taxon>Ascomycota</taxon>
        <taxon>Pezizomycotina</taxon>
        <taxon>Dothideomycetes</taxon>
        <taxon>Pleosporomycetidae</taxon>
        <taxon>Venturiales</taxon>
        <taxon>Venturiaceae</taxon>
        <taxon>Venturia</taxon>
    </lineage>
</organism>